<reference evidence="12" key="2">
    <citation type="submission" date="2025-09" db="UniProtKB">
        <authorList>
            <consortium name="Ensembl"/>
        </authorList>
    </citation>
    <scope>IDENTIFICATION</scope>
</reference>
<keyword evidence="4" id="KW-0732">Signal</keyword>
<dbReference type="STRING" id="32473.ENSXCOP00000025787"/>
<evidence type="ECO:0000256" key="4">
    <source>
        <dbReference type="ARBA" id="ARBA00022729"/>
    </source>
</evidence>
<dbReference type="GO" id="GO:0004252">
    <property type="term" value="F:serine-type endopeptidase activity"/>
    <property type="evidence" value="ECO:0007669"/>
    <property type="project" value="UniProtKB-EC"/>
</dbReference>
<evidence type="ECO:0000256" key="8">
    <source>
        <dbReference type="ARBA" id="ARBA00023180"/>
    </source>
</evidence>
<dbReference type="EC" id="3.4.21.4" evidence="10"/>
<dbReference type="GO" id="GO:0006508">
    <property type="term" value="P:proteolysis"/>
    <property type="evidence" value="ECO:0007669"/>
    <property type="project" value="UniProtKB-KW"/>
</dbReference>
<dbReference type="AlphaFoldDB" id="A0A3B5MWK5"/>
<dbReference type="Proteomes" id="UP000261380">
    <property type="component" value="Unplaced"/>
</dbReference>
<accession>A0A3B5MWK5</accession>
<evidence type="ECO:0000256" key="5">
    <source>
        <dbReference type="ARBA" id="ARBA00022801"/>
    </source>
</evidence>
<dbReference type="Gene3D" id="2.40.10.10">
    <property type="entry name" value="Trypsin-like serine proteases"/>
    <property type="match status" value="1"/>
</dbReference>
<dbReference type="Ensembl" id="ENSXCOT00000026098.1">
    <property type="protein sequence ID" value="ENSXCOP00000025787.1"/>
    <property type="gene ID" value="ENSXCOG00000019277.1"/>
</dbReference>
<proteinExistence type="predicted"/>
<dbReference type="PANTHER" id="PTHR24264">
    <property type="entry name" value="TRYPSIN-RELATED"/>
    <property type="match status" value="1"/>
</dbReference>
<protein>
    <recommendedName>
        <fullName evidence="10">trypsin</fullName>
        <ecNumber evidence="10">3.4.21.4</ecNumber>
    </recommendedName>
</protein>
<keyword evidence="3" id="KW-0645">Protease</keyword>
<evidence type="ECO:0000256" key="3">
    <source>
        <dbReference type="ARBA" id="ARBA00022670"/>
    </source>
</evidence>
<dbReference type="Pfam" id="PF00089">
    <property type="entry name" value="Trypsin"/>
    <property type="match status" value="1"/>
</dbReference>
<keyword evidence="7" id="KW-1015">Disulfide bond</keyword>
<dbReference type="PROSITE" id="PS50240">
    <property type="entry name" value="TRYPSIN_DOM"/>
    <property type="match status" value="1"/>
</dbReference>
<dbReference type="GO" id="GO:0005615">
    <property type="term" value="C:extracellular space"/>
    <property type="evidence" value="ECO:0007669"/>
    <property type="project" value="TreeGrafter"/>
</dbReference>
<evidence type="ECO:0000256" key="2">
    <source>
        <dbReference type="ARBA" id="ARBA00022525"/>
    </source>
</evidence>
<evidence type="ECO:0000256" key="10">
    <source>
        <dbReference type="ARBA" id="ARBA00038868"/>
    </source>
</evidence>
<keyword evidence="5" id="KW-0378">Hydrolase</keyword>
<evidence type="ECO:0000313" key="13">
    <source>
        <dbReference type="Proteomes" id="UP000261380"/>
    </source>
</evidence>
<dbReference type="InterPro" id="IPR043504">
    <property type="entry name" value="Peptidase_S1_PA_chymotrypsin"/>
</dbReference>
<dbReference type="PANTHER" id="PTHR24264:SF65">
    <property type="entry name" value="SRCR DOMAIN-CONTAINING PROTEIN"/>
    <property type="match status" value="1"/>
</dbReference>
<evidence type="ECO:0000256" key="9">
    <source>
        <dbReference type="ARBA" id="ARBA00036320"/>
    </source>
</evidence>
<evidence type="ECO:0000313" key="12">
    <source>
        <dbReference type="Ensembl" id="ENSXCOP00000025787.1"/>
    </source>
</evidence>
<comment type="subcellular location">
    <subcellularLocation>
        <location evidence="1">Secreted</location>
    </subcellularLocation>
</comment>
<dbReference type="InterPro" id="IPR001254">
    <property type="entry name" value="Trypsin_dom"/>
</dbReference>
<comment type="catalytic activity">
    <reaction evidence="9">
        <text>Preferential cleavage: Arg-|-Xaa, Lys-|-Xaa.</text>
        <dbReference type="EC" id="3.4.21.4"/>
    </reaction>
</comment>
<keyword evidence="2" id="KW-0964">Secreted</keyword>
<dbReference type="SUPFAM" id="SSF50494">
    <property type="entry name" value="Trypsin-like serine proteases"/>
    <property type="match status" value="1"/>
</dbReference>
<dbReference type="InterPro" id="IPR050127">
    <property type="entry name" value="Serine_Proteases_S1"/>
</dbReference>
<evidence type="ECO:0000259" key="11">
    <source>
        <dbReference type="PROSITE" id="PS50240"/>
    </source>
</evidence>
<evidence type="ECO:0000256" key="1">
    <source>
        <dbReference type="ARBA" id="ARBA00004613"/>
    </source>
</evidence>
<dbReference type="InterPro" id="IPR009003">
    <property type="entry name" value="Peptidase_S1_PA"/>
</dbReference>
<evidence type="ECO:0000256" key="7">
    <source>
        <dbReference type="ARBA" id="ARBA00023157"/>
    </source>
</evidence>
<organism evidence="12 13">
    <name type="scientific">Xiphophorus couchianus</name>
    <name type="common">Monterrey platyfish</name>
    <dbReference type="NCBI Taxonomy" id="32473"/>
    <lineage>
        <taxon>Eukaryota</taxon>
        <taxon>Metazoa</taxon>
        <taxon>Chordata</taxon>
        <taxon>Craniata</taxon>
        <taxon>Vertebrata</taxon>
        <taxon>Euteleostomi</taxon>
        <taxon>Actinopterygii</taxon>
        <taxon>Neopterygii</taxon>
        <taxon>Teleostei</taxon>
        <taxon>Neoteleostei</taxon>
        <taxon>Acanthomorphata</taxon>
        <taxon>Ovalentaria</taxon>
        <taxon>Atherinomorphae</taxon>
        <taxon>Cyprinodontiformes</taxon>
        <taxon>Poeciliidae</taxon>
        <taxon>Poeciliinae</taxon>
        <taxon>Xiphophorus</taxon>
    </lineage>
</organism>
<keyword evidence="6" id="KW-0720">Serine protease</keyword>
<keyword evidence="8" id="KW-0325">Glycoprotein</keyword>
<name>A0A3B5MWK5_9TELE</name>
<evidence type="ECO:0000256" key="6">
    <source>
        <dbReference type="ARBA" id="ARBA00022825"/>
    </source>
</evidence>
<sequence length="117" mass="12947">MHPLVLMIKHALKEFCYCILINNIISLKGKPSSRTPRLTNNMFCAGTPEGGKDSCNGDSGSGFTLQSENGRFWAAGIVSWGLGCGQKGSYGFYTKVANYVDWINKIIMWDFLLSTKQ</sequence>
<dbReference type="FunFam" id="2.40.10.10:FF:000054">
    <property type="entry name" value="Complement C1r subcomponent"/>
    <property type="match status" value="1"/>
</dbReference>
<feature type="domain" description="Peptidase S1" evidence="11">
    <location>
        <begin position="18"/>
        <end position="108"/>
    </location>
</feature>
<keyword evidence="13" id="KW-1185">Reference proteome</keyword>
<dbReference type="GeneTree" id="ENSGT00940000157473"/>
<reference evidence="12" key="1">
    <citation type="submission" date="2025-08" db="UniProtKB">
        <authorList>
            <consortium name="Ensembl"/>
        </authorList>
    </citation>
    <scope>IDENTIFICATION</scope>
</reference>